<sequence length="285" mass="31604">MIVFMIVKCFSQVLTVLIIIAYAVADERCGQFEPSINSRIVGGREAGWREFPWQVSISKYGHHFCGGSILNENWIATAAHCFYEARTEMHAFEAIGGMHYLHIENHYWQRRKVVQIVKHPDFGYTGHRNDIALLKVQHPFNFTGSGGYIGSICLPRKGENVVGNVTVSGWGKTAESAFSGALSLQTVQVPVMSDLNCQYRYFSFWNLILGSKVDSSSMFCAGLVEGGKDSCQGDSGGPAVQFENQRAVLKGIISWGTGCARPRKPGVYTEVPYFVAWIDDVINSN</sequence>
<dbReference type="Pfam" id="PF00089">
    <property type="entry name" value="Trypsin"/>
    <property type="match status" value="1"/>
</dbReference>
<dbReference type="CDD" id="cd00190">
    <property type="entry name" value="Tryp_SPc"/>
    <property type="match status" value="1"/>
</dbReference>
<dbReference type="InterPro" id="IPR001314">
    <property type="entry name" value="Peptidase_S1A"/>
</dbReference>
<evidence type="ECO:0000313" key="8">
    <source>
        <dbReference type="Proteomes" id="UP000594260"/>
    </source>
</evidence>
<name>A0A7M7KKD4_VARDE</name>
<dbReference type="PRINTS" id="PR00722">
    <property type="entry name" value="CHYMOTRYPSIN"/>
</dbReference>
<keyword evidence="3" id="KW-0720">Serine protease</keyword>
<dbReference type="EnsemblMetazoa" id="XM_022812453">
    <property type="protein sequence ID" value="XP_022668188"/>
    <property type="gene ID" value="LOC111253279"/>
</dbReference>
<dbReference type="RefSeq" id="XP_022668188.1">
    <property type="nucleotide sequence ID" value="XM_022812453.1"/>
</dbReference>
<feature type="chain" id="PRO_5029538097" description="Peptidase S1 domain-containing protein" evidence="5">
    <location>
        <begin position="26"/>
        <end position="285"/>
    </location>
</feature>
<feature type="signal peptide" evidence="5">
    <location>
        <begin position="1"/>
        <end position="25"/>
    </location>
</feature>
<dbReference type="PROSITE" id="PS50240">
    <property type="entry name" value="TRYPSIN_DOM"/>
    <property type="match status" value="1"/>
</dbReference>
<organism evidence="7 8">
    <name type="scientific">Varroa destructor</name>
    <name type="common">Honeybee mite</name>
    <dbReference type="NCBI Taxonomy" id="109461"/>
    <lineage>
        <taxon>Eukaryota</taxon>
        <taxon>Metazoa</taxon>
        <taxon>Ecdysozoa</taxon>
        <taxon>Arthropoda</taxon>
        <taxon>Chelicerata</taxon>
        <taxon>Arachnida</taxon>
        <taxon>Acari</taxon>
        <taxon>Parasitiformes</taxon>
        <taxon>Mesostigmata</taxon>
        <taxon>Gamasina</taxon>
        <taxon>Dermanyssoidea</taxon>
        <taxon>Varroidae</taxon>
        <taxon>Varroa</taxon>
    </lineage>
</organism>
<dbReference type="Proteomes" id="UP000594260">
    <property type="component" value="Unplaced"/>
</dbReference>
<dbReference type="SUPFAM" id="SSF50494">
    <property type="entry name" value="Trypsin-like serine proteases"/>
    <property type="match status" value="1"/>
</dbReference>
<accession>A0A7M7KKD4</accession>
<dbReference type="SMART" id="SM00020">
    <property type="entry name" value="Tryp_SPc"/>
    <property type="match status" value="1"/>
</dbReference>
<keyword evidence="5" id="KW-0732">Signal</keyword>
<keyword evidence="1" id="KW-0645">Protease</keyword>
<dbReference type="InterPro" id="IPR043504">
    <property type="entry name" value="Peptidase_S1_PA_chymotrypsin"/>
</dbReference>
<protein>
    <recommendedName>
        <fullName evidence="6">Peptidase S1 domain-containing protein</fullName>
    </recommendedName>
</protein>
<dbReference type="GO" id="GO:0006508">
    <property type="term" value="P:proteolysis"/>
    <property type="evidence" value="ECO:0007669"/>
    <property type="project" value="UniProtKB-KW"/>
</dbReference>
<reference evidence="7" key="1">
    <citation type="submission" date="2021-01" db="UniProtKB">
        <authorList>
            <consortium name="EnsemblMetazoa"/>
        </authorList>
    </citation>
    <scope>IDENTIFICATION</scope>
</reference>
<feature type="domain" description="Peptidase S1" evidence="6">
    <location>
        <begin position="40"/>
        <end position="283"/>
    </location>
</feature>
<dbReference type="PANTHER" id="PTHR24252:SF18">
    <property type="entry name" value="OVOCHYMASE 1"/>
    <property type="match status" value="1"/>
</dbReference>
<dbReference type="OrthoDB" id="6514235at2759"/>
<keyword evidence="8" id="KW-1185">Reference proteome</keyword>
<proteinExistence type="predicted"/>
<dbReference type="GeneID" id="111253279"/>
<evidence type="ECO:0000256" key="5">
    <source>
        <dbReference type="SAM" id="SignalP"/>
    </source>
</evidence>
<dbReference type="AlphaFoldDB" id="A0A7M7KKD4"/>
<keyword evidence="4" id="KW-1015">Disulfide bond</keyword>
<dbReference type="KEGG" id="vde:111253279"/>
<evidence type="ECO:0000313" key="7">
    <source>
        <dbReference type="EnsemblMetazoa" id="XP_022668188"/>
    </source>
</evidence>
<evidence type="ECO:0000256" key="4">
    <source>
        <dbReference type="ARBA" id="ARBA00023157"/>
    </source>
</evidence>
<keyword evidence="2" id="KW-0378">Hydrolase</keyword>
<dbReference type="InterPro" id="IPR009003">
    <property type="entry name" value="Peptidase_S1_PA"/>
</dbReference>
<evidence type="ECO:0000256" key="2">
    <source>
        <dbReference type="ARBA" id="ARBA00022801"/>
    </source>
</evidence>
<evidence type="ECO:0000259" key="6">
    <source>
        <dbReference type="PROSITE" id="PS50240"/>
    </source>
</evidence>
<dbReference type="InParanoid" id="A0A7M7KKD4"/>
<dbReference type="InterPro" id="IPR001254">
    <property type="entry name" value="Trypsin_dom"/>
</dbReference>
<dbReference type="GO" id="GO:0004252">
    <property type="term" value="F:serine-type endopeptidase activity"/>
    <property type="evidence" value="ECO:0007669"/>
    <property type="project" value="InterPro"/>
</dbReference>
<dbReference type="PANTHER" id="PTHR24252">
    <property type="entry name" value="ACROSIN-RELATED"/>
    <property type="match status" value="1"/>
</dbReference>
<dbReference type="FunFam" id="2.40.10.10:FF:000003">
    <property type="entry name" value="Transmembrane serine protease 3"/>
    <property type="match status" value="1"/>
</dbReference>
<evidence type="ECO:0000256" key="1">
    <source>
        <dbReference type="ARBA" id="ARBA00022670"/>
    </source>
</evidence>
<evidence type="ECO:0000256" key="3">
    <source>
        <dbReference type="ARBA" id="ARBA00022825"/>
    </source>
</evidence>
<dbReference type="Gene3D" id="2.40.10.10">
    <property type="entry name" value="Trypsin-like serine proteases"/>
    <property type="match status" value="1"/>
</dbReference>